<evidence type="ECO:0000259" key="6">
    <source>
        <dbReference type="Pfam" id="PF04542"/>
    </source>
</evidence>
<protein>
    <submittedName>
        <fullName evidence="8">RNA polymerase sigma factor</fullName>
    </submittedName>
</protein>
<dbReference type="Pfam" id="PF04545">
    <property type="entry name" value="Sigma70_r4"/>
    <property type="match status" value="1"/>
</dbReference>
<keyword evidence="2" id="KW-0805">Transcription regulation</keyword>
<feature type="domain" description="RNA polymerase sigma-70 region 2" evidence="6">
    <location>
        <begin position="18"/>
        <end position="74"/>
    </location>
</feature>
<dbReference type="OrthoDB" id="6383365at2"/>
<evidence type="ECO:0000256" key="1">
    <source>
        <dbReference type="ARBA" id="ARBA00010641"/>
    </source>
</evidence>
<dbReference type="RefSeq" id="WP_145245937.1">
    <property type="nucleotide sequence ID" value="NZ_CP036278.1"/>
</dbReference>
<comment type="similarity">
    <text evidence="1">Belongs to the sigma-70 factor family. ECF subfamily.</text>
</comment>
<keyword evidence="5" id="KW-0804">Transcription</keyword>
<dbReference type="EMBL" id="CP036278">
    <property type="protein sequence ID" value="QDU55032.1"/>
    <property type="molecule type" value="Genomic_DNA"/>
</dbReference>
<dbReference type="InterPro" id="IPR036388">
    <property type="entry name" value="WH-like_DNA-bd_sf"/>
</dbReference>
<keyword evidence="4" id="KW-0238">DNA-binding</keyword>
<dbReference type="PANTHER" id="PTHR43133:SF51">
    <property type="entry name" value="RNA POLYMERASE SIGMA FACTOR"/>
    <property type="match status" value="1"/>
</dbReference>
<dbReference type="Gene3D" id="1.10.1740.10">
    <property type="match status" value="1"/>
</dbReference>
<organism evidence="8 9">
    <name type="scientific">Aeoliella mucimassa</name>
    <dbReference type="NCBI Taxonomy" id="2527972"/>
    <lineage>
        <taxon>Bacteria</taxon>
        <taxon>Pseudomonadati</taxon>
        <taxon>Planctomycetota</taxon>
        <taxon>Planctomycetia</taxon>
        <taxon>Pirellulales</taxon>
        <taxon>Lacipirellulaceae</taxon>
        <taxon>Aeoliella</taxon>
    </lineage>
</organism>
<dbReference type="SUPFAM" id="SSF88946">
    <property type="entry name" value="Sigma2 domain of RNA polymerase sigma factors"/>
    <property type="match status" value="1"/>
</dbReference>
<dbReference type="PANTHER" id="PTHR43133">
    <property type="entry name" value="RNA POLYMERASE ECF-TYPE SIGMA FACTO"/>
    <property type="match status" value="1"/>
</dbReference>
<dbReference type="GO" id="GO:0016987">
    <property type="term" value="F:sigma factor activity"/>
    <property type="evidence" value="ECO:0007669"/>
    <property type="project" value="UniProtKB-KW"/>
</dbReference>
<sequence length="177" mass="20397">MISGNVSRDDEGFVTAIAQSQRDLRAFIVSLIPHSVDADDVLQEVNLALWRKRHTYDSEQLFLRWAIGFAAMEVRSFRSRDAKSRLWYSEEAIMALTSDWTATDSFREETHRMLSGCIDKLGDQQRSFIEERYRNQASVKQIATQTGKPASTVYKILAKSIRALRECVKRSQREQFG</sequence>
<dbReference type="InterPro" id="IPR039425">
    <property type="entry name" value="RNA_pol_sigma-70-like"/>
</dbReference>
<dbReference type="InterPro" id="IPR013325">
    <property type="entry name" value="RNA_pol_sigma_r2"/>
</dbReference>
<dbReference type="KEGG" id="amuc:Pan181_12180"/>
<evidence type="ECO:0000256" key="3">
    <source>
        <dbReference type="ARBA" id="ARBA00023082"/>
    </source>
</evidence>
<dbReference type="SUPFAM" id="SSF88659">
    <property type="entry name" value="Sigma3 and sigma4 domains of RNA polymerase sigma factors"/>
    <property type="match status" value="1"/>
</dbReference>
<evidence type="ECO:0000256" key="5">
    <source>
        <dbReference type="ARBA" id="ARBA00023163"/>
    </source>
</evidence>
<evidence type="ECO:0000313" key="8">
    <source>
        <dbReference type="EMBL" id="QDU55032.1"/>
    </source>
</evidence>
<dbReference type="InterPro" id="IPR013324">
    <property type="entry name" value="RNA_pol_sigma_r3/r4-like"/>
</dbReference>
<dbReference type="Gene3D" id="1.10.10.10">
    <property type="entry name" value="Winged helix-like DNA-binding domain superfamily/Winged helix DNA-binding domain"/>
    <property type="match status" value="1"/>
</dbReference>
<dbReference type="InterPro" id="IPR007630">
    <property type="entry name" value="RNA_pol_sigma70_r4"/>
</dbReference>
<accession>A0A518AJY1</accession>
<feature type="domain" description="RNA polymerase sigma-70 region 4" evidence="7">
    <location>
        <begin position="117"/>
        <end position="166"/>
    </location>
</feature>
<dbReference type="InterPro" id="IPR014331">
    <property type="entry name" value="RNA_pol_sigma70_ECF_RHOBA"/>
</dbReference>
<dbReference type="InterPro" id="IPR007627">
    <property type="entry name" value="RNA_pol_sigma70_r2"/>
</dbReference>
<dbReference type="GO" id="GO:0003677">
    <property type="term" value="F:DNA binding"/>
    <property type="evidence" value="ECO:0007669"/>
    <property type="project" value="UniProtKB-KW"/>
</dbReference>
<name>A0A518AJY1_9BACT</name>
<dbReference type="Pfam" id="PF04542">
    <property type="entry name" value="Sigma70_r2"/>
    <property type="match status" value="1"/>
</dbReference>
<keyword evidence="9" id="KW-1185">Reference proteome</keyword>
<dbReference type="GO" id="GO:0006352">
    <property type="term" value="P:DNA-templated transcription initiation"/>
    <property type="evidence" value="ECO:0007669"/>
    <property type="project" value="InterPro"/>
</dbReference>
<evidence type="ECO:0000259" key="7">
    <source>
        <dbReference type="Pfam" id="PF04545"/>
    </source>
</evidence>
<gene>
    <name evidence="8" type="ORF">Pan181_12180</name>
</gene>
<dbReference type="AlphaFoldDB" id="A0A518AJY1"/>
<proteinExistence type="inferred from homology"/>
<reference evidence="8 9" key="1">
    <citation type="submission" date="2019-02" db="EMBL/GenBank/DDBJ databases">
        <title>Deep-cultivation of Planctomycetes and their phenomic and genomic characterization uncovers novel biology.</title>
        <authorList>
            <person name="Wiegand S."/>
            <person name="Jogler M."/>
            <person name="Boedeker C."/>
            <person name="Pinto D."/>
            <person name="Vollmers J."/>
            <person name="Rivas-Marin E."/>
            <person name="Kohn T."/>
            <person name="Peeters S.H."/>
            <person name="Heuer A."/>
            <person name="Rast P."/>
            <person name="Oberbeckmann S."/>
            <person name="Bunk B."/>
            <person name="Jeske O."/>
            <person name="Meyerdierks A."/>
            <person name="Storesund J.E."/>
            <person name="Kallscheuer N."/>
            <person name="Luecker S."/>
            <person name="Lage O.M."/>
            <person name="Pohl T."/>
            <person name="Merkel B.J."/>
            <person name="Hornburger P."/>
            <person name="Mueller R.-W."/>
            <person name="Bruemmer F."/>
            <person name="Labrenz M."/>
            <person name="Spormann A.M."/>
            <person name="Op den Camp H."/>
            <person name="Overmann J."/>
            <person name="Amann R."/>
            <person name="Jetten M.S.M."/>
            <person name="Mascher T."/>
            <person name="Medema M.H."/>
            <person name="Devos D.P."/>
            <person name="Kaster A.-K."/>
            <person name="Ovreas L."/>
            <person name="Rohde M."/>
            <person name="Galperin M.Y."/>
            <person name="Jogler C."/>
        </authorList>
    </citation>
    <scope>NUCLEOTIDE SEQUENCE [LARGE SCALE GENOMIC DNA]</scope>
    <source>
        <strain evidence="8 9">Pan181</strain>
    </source>
</reference>
<evidence type="ECO:0000313" key="9">
    <source>
        <dbReference type="Proteomes" id="UP000315750"/>
    </source>
</evidence>
<keyword evidence="3" id="KW-0731">Sigma factor</keyword>
<dbReference type="Proteomes" id="UP000315750">
    <property type="component" value="Chromosome"/>
</dbReference>
<dbReference type="InterPro" id="IPR014284">
    <property type="entry name" value="RNA_pol_sigma-70_dom"/>
</dbReference>
<dbReference type="NCBIfam" id="TIGR02937">
    <property type="entry name" value="sigma70-ECF"/>
    <property type="match status" value="1"/>
</dbReference>
<dbReference type="NCBIfam" id="TIGR02989">
    <property type="entry name" value="Sig-70_gvs1"/>
    <property type="match status" value="1"/>
</dbReference>
<evidence type="ECO:0000256" key="4">
    <source>
        <dbReference type="ARBA" id="ARBA00023125"/>
    </source>
</evidence>
<evidence type="ECO:0000256" key="2">
    <source>
        <dbReference type="ARBA" id="ARBA00023015"/>
    </source>
</evidence>